<reference evidence="2" key="1">
    <citation type="submission" date="2024-06" db="EMBL/GenBank/DDBJ databases">
        <title>Multi-omics analyses provide insights into the biosynthesis of the anticancer antibiotic pleurotin in Hohenbuehelia grisea.</title>
        <authorList>
            <person name="Weaver J.A."/>
            <person name="Alberti F."/>
        </authorList>
    </citation>
    <scope>NUCLEOTIDE SEQUENCE [LARGE SCALE GENOMIC DNA]</scope>
    <source>
        <strain evidence="2">T-177</strain>
    </source>
</reference>
<name>A0ABR3JWZ5_9AGAR</name>
<keyword evidence="2" id="KW-1185">Reference proteome</keyword>
<proteinExistence type="predicted"/>
<accession>A0ABR3JWZ5</accession>
<dbReference type="Proteomes" id="UP001556367">
    <property type="component" value="Unassembled WGS sequence"/>
</dbReference>
<evidence type="ECO:0000313" key="2">
    <source>
        <dbReference type="Proteomes" id="UP001556367"/>
    </source>
</evidence>
<sequence length="82" mass="9082">MSIEARRNKKSRFSLGQVLDEASQWDDVIATGLNAFDSHLQQQQAAPPAPEGRDLEEIVRRAATEIEAQGFDNVAVSLDRDT</sequence>
<evidence type="ECO:0000313" key="1">
    <source>
        <dbReference type="EMBL" id="KAL0960082.1"/>
    </source>
</evidence>
<gene>
    <name evidence="1" type="ORF">HGRIS_011727</name>
</gene>
<dbReference type="EMBL" id="JASNQZ010000002">
    <property type="protein sequence ID" value="KAL0960082.1"/>
    <property type="molecule type" value="Genomic_DNA"/>
</dbReference>
<protein>
    <submittedName>
        <fullName evidence="1">Uncharacterized protein</fullName>
    </submittedName>
</protein>
<comment type="caution">
    <text evidence="1">The sequence shown here is derived from an EMBL/GenBank/DDBJ whole genome shotgun (WGS) entry which is preliminary data.</text>
</comment>
<organism evidence="1 2">
    <name type="scientific">Hohenbuehelia grisea</name>
    <dbReference type="NCBI Taxonomy" id="104357"/>
    <lineage>
        <taxon>Eukaryota</taxon>
        <taxon>Fungi</taxon>
        <taxon>Dikarya</taxon>
        <taxon>Basidiomycota</taxon>
        <taxon>Agaricomycotina</taxon>
        <taxon>Agaricomycetes</taxon>
        <taxon>Agaricomycetidae</taxon>
        <taxon>Agaricales</taxon>
        <taxon>Pleurotineae</taxon>
        <taxon>Pleurotaceae</taxon>
        <taxon>Hohenbuehelia</taxon>
    </lineage>
</organism>